<reference evidence="10" key="1">
    <citation type="journal article" date="2006" name="Proc. Natl. Acad. Sci. U.S.A.">
        <title>Genome analysis of the smallest free-living eukaryote Ostreococcus tauri unveils many unique features.</title>
        <authorList>
            <person name="Derelle E."/>
            <person name="Ferraz C."/>
            <person name="Rombauts S."/>
            <person name="Rouze P."/>
            <person name="Worden A.Z."/>
            <person name="Robbens S."/>
            <person name="Partensky F."/>
            <person name="Degroeve S."/>
            <person name="Echeynie S."/>
            <person name="Cooke R."/>
            <person name="Saeys Y."/>
            <person name="Wuyts J."/>
            <person name="Jabbari K."/>
            <person name="Bowler C."/>
            <person name="Panaud O."/>
            <person name="Piegu B."/>
            <person name="Ball S.G."/>
            <person name="Ral J.-P."/>
            <person name="Bouget F.-Y."/>
            <person name="Piganeau G."/>
            <person name="De Baets B."/>
            <person name="Picard A."/>
            <person name="Delseny M."/>
            <person name="Demaille J."/>
            <person name="Van de Peer Y."/>
            <person name="Moreau H."/>
        </authorList>
    </citation>
    <scope>NUCLEOTIDE SEQUENCE [LARGE SCALE GENOMIC DNA]</scope>
    <source>
        <strain evidence="10">OTTH 0595 / CCAP 157/2 / RCC745</strain>
    </source>
</reference>
<dbReference type="InterPro" id="IPR008283">
    <property type="entry name" value="Peptidase_M17_N"/>
</dbReference>
<dbReference type="PANTHER" id="PTHR11963">
    <property type="entry name" value="LEUCINE AMINOPEPTIDASE-RELATED"/>
    <property type="match status" value="1"/>
</dbReference>
<evidence type="ECO:0000256" key="6">
    <source>
        <dbReference type="ARBA" id="ARBA00022670"/>
    </source>
</evidence>
<dbReference type="PRINTS" id="PR00481">
    <property type="entry name" value="LAMNOPPTDASE"/>
</dbReference>
<dbReference type="InterPro" id="IPR011356">
    <property type="entry name" value="Leucine_aapep/pepB"/>
</dbReference>
<dbReference type="GeneID" id="9833269"/>
<evidence type="ECO:0000256" key="3">
    <source>
        <dbReference type="ARBA" id="ARBA00009528"/>
    </source>
</evidence>
<comment type="subunit">
    <text evidence="4">Homohexamer (dimer of homotrimers).</text>
</comment>
<dbReference type="KEGG" id="ota:OT_ostta05g01870"/>
<dbReference type="InterPro" id="IPR023042">
    <property type="entry name" value="Peptidase_M17_leu_NH2_pept"/>
</dbReference>
<dbReference type="InterPro" id="IPR000819">
    <property type="entry name" value="Peptidase_M17_C"/>
</dbReference>
<dbReference type="Gene3D" id="3.40.630.10">
    <property type="entry name" value="Zn peptidases"/>
    <property type="match status" value="1"/>
</dbReference>
<comment type="caution">
    <text evidence="9">The sequence shown here is derived from an EMBL/GenBank/DDBJ whole genome shotgun (WGS) entry which is preliminary data.</text>
</comment>
<dbReference type="Proteomes" id="UP000009170">
    <property type="component" value="Unassembled WGS sequence"/>
</dbReference>
<evidence type="ECO:0000259" key="8">
    <source>
        <dbReference type="PROSITE" id="PS00631"/>
    </source>
</evidence>
<gene>
    <name evidence="9" type="ORF">OT_ostta05g01870</name>
</gene>
<comment type="catalytic activity">
    <reaction evidence="2">
        <text>Release of N-terminal proline from a peptide.</text>
        <dbReference type="EC" id="3.4.11.5"/>
    </reaction>
</comment>
<dbReference type="HAMAP" id="MF_00181">
    <property type="entry name" value="Cytosol_peptidase_M17"/>
    <property type="match status" value="1"/>
</dbReference>
<dbReference type="EMBL" id="CAID01000005">
    <property type="protein sequence ID" value="CEF97939.1"/>
    <property type="molecule type" value="Genomic_DNA"/>
</dbReference>
<dbReference type="CDD" id="cd00433">
    <property type="entry name" value="Peptidase_M17"/>
    <property type="match status" value="1"/>
</dbReference>
<evidence type="ECO:0000256" key="1">
    <source>
        <dbReference type="ARBA" id="ARBA00000135"/>
    </source>
</evidence>
<keyword evidence="7" id="KW-0378">Hydrolase</keyword>
<dbReference type="InterPro" id="IPR043472">
    <property type="entry name" value="Macro_dom-like"/>
</dbReference>
<dbReference type="STRING" id="70448.A0A090M782"/>
<accession>A0A090M782</accession>
<dbReference type="InParanoid" id="A0A090M782"/>
<dbReference type="AlphaFoldDB" id="A0A090M782"/>
<evidence type="ECO:0000256" key="5">
    <source>
        <dbReference type="ARBA" id="ARBA00022438"/>
    </source>
</evidence>
<dbReference type="SUPFAM" id="SSF52949">
    <property type="entry name" value="Macro domain-like"/>
    <property type="match status" value="1"/>
</dbReference>
<dbReference type="PANTHER" id="PTHR11963:SF23">
    <property type="entry name" value="CYTOSOL AMINOPEPTIDASE"/>
    <property type="match status" value="1"/>
</dbReference>
<keyword evidence="5 9" id="KW-0031">Aminopeptidase</keyword>
<proteinExistence type="inferred from homology"/>
<evidence type="ECO:0000313" key="10">
    <source>
        <dbReference type="Proteomes" id="UP000009170"/>
    </source>
</evidence>
<dbReference type="Pfam" id="PF00883">
    <property type="entry name" value="Peptidase_M17"/>
    <property type="match status" value="1"/>
</dbReference>
<dbReference type="GO" id="GO:0030145">
    <property type="term" value="F:manganese ion binding"/>
    <property type="evidence" value="ECO:0007669"/>
    <property type="project" value="InterPro"/>
</dbReference>
<dbReference type="GO" id="GO:0070006">
    <property type="term" value="F:metalloaminopeptidase activity"/>
    <property type="evidence" value="ECO:0007669"/>
    <property type="project" value="InterPro"/>
</dbReference>
<evidence type="ECO:0000256" key="2">
    <source>
        <dbReference type="ARBA" id="ARBA00001585"/>
    </source>
</evidence>
<dbReference type="OrthoDB" id="412814at2759"/>
<dbReference type="GO" id="GO:0005737">
    <property type="term" value="C:cytoplasm"/>
    <property type="evidence" value="ECO:0007669"/>
    <property type="project" value="InterPro"/>
</dbReference>
<reference evidence="9 10" key="2">
    <citation type="journal article" date="2014" name="BMC Genomics">
        <title>An improved genome of the model marine alga Ostreococcus tauri unfolds by assessing Illumina de novo assemblies.</title>
        <authorList>
            <person name="Blanc-Mathieu R."/>
            <person name="Verhelst B."/>
            <person name="Derelle E."/>
            <person name="Rombauts S."/>
            <person name="Bouget F.Y."/>
            <person name="Carre I."/>
            <person name="Chateau A."/>
            <person name="Eyre-Walker A."/>
            <person name="Grimsley N."/>
            <person name="Moreau H."/>
            <person name="Piegu B."/>
            <person name="Rivals E."/>
            <person name="Schackwitz W."/>
            <person name="Van de Peer Y."/>
            <person name="Piganeau G."/>
        </authorList>
    </citation>
    <scope>NUCLEOTIDE SEQUENCE [LARGE SCALE GENOMIC DNA]</scope>
    <source>
        <strain evidence="10">OTTH 0595 / CCAP 157/2 / RCC745</strain>
    </source>
</reference>
<dbReference type="NCBIfam" id="NF002076">
    <property type="entry name" value="PRK00913.2-3"/>
    <property type="match status" value="1"/>
</dbReference>
<organism evidence="9 10">
    <name type="scientific">Ostreococcus tauri</name>
    <name type="common">Marine green alga</name>
    <dbReference type="NCBI Taxonomy" id="70448"/>
    <lineage>
        <taxon>Eukaryota</taxon>
        <taxon>Viridiplantae</taxon>
        <taxon>Chlorophyta</taxon>
        <taxon>Mamiellophyceae</taxon>
        <taxon>Mamiellales</taxon>
        <taxon>Bathycoccaceae</taxon>
        <taxon>Ostreococcus</taxon>
    </lineage>
</organism>
<protein>
    <submittedName>
        <fullName evidence="9">Leucine aminopeptidase/peptidase B</fullName>
    </submittedName>
</protein>
<keyword evidence="6" id="KW-0645">Protease</keyword>
<evidence type="ECO:0000313" key="9">
    <source>
        <dbReference type="EMBL" id="CEF97939.1"/>
    </source>
</evidence>
<keyword evidence="10" id="KW-1185">Reference proteome</keyword>
<dbReference type="GO" id="GO:0006508">
    <property type="term" value="P:proteolysis"/>
    <property type="evidence" value="ECO:0007669"/>
    <property type="project" value="UniProtKB-KW"/>
</dbReference>
<dbReference type="Gene3D" id="3.40.220.10">
    <property type="entry name" value="Leucine Aminopeptidase, subunit E, domain 1"/>
    <property type="match status" value="1"/>
</dbReference>
<evidence type="ECO:0000256" key="7">
    <source>
        <dbReference type="ARBA" id="ARBA00022801"/>
    </source>
</evidence>
<sequence>MAVSGRGYVPARADAMDGMEVLANGAASDAATMDAIVFAVCEEDVNAETSAIESEALRAFDARSGGAVSEMMAEGEFKGKAGSSAFSRARGGNAKHVGVVGLGKREERGVSVMMALGSTAAAHAQKSKCATLGIAGAAGFENAVAAGAYLGATDDQRFKSKPQAKTLKTVSLLDVTADVSAGKARAVGVQLTKELVAAPPNVVTPTALAETAKEIAAKHSDCMTVKILEKADCEKLGMGSYLGVSEASDEPPKFIHLTYKGAGSDLKKVAVVGKGLTFDSGGYNLKAGAGSMIEMMKFDMGGSGATLGAAKIIAQTKPAGVEAHFIIAACENMIGSRGLRPGDILTASNGKTIEVNNTDAEGRLTLADALVYADKTCGATAIVDCATLTGAIIVALGDEMAGLFSPKDDAAKRVEAAAKAAGEDLWRMPMPDSMWAIMKSEIADMKNTGTRGGGSITAALFLKQFVDESVEWSHVDLAGPVWNDKKGGATGYGAATFAEWVASHGK</sequence>
<dbReference type="FunCoup" id="A0A090M782">
    <property type="interactions" value="1082"/>
</dbReference>
<evidence type="ECO:0000256" key="4">
    <source>
        <dbReference type="ARBA" id="ARBA00011867"/>
    </source>
</evidence>
<comment type="catalytic activity">
    <reaction evidence="1">
        <text>Release of an N-terminal amino acid, Xaa-|-Yaa-, in which Xaa is preferably Leu, but may be other amino acids including Pro although not Arg or Lys, and Yaa may be Pro. Amino acid amides and methyl esters are also readily hydrolyzed, but rates on arylamides are exceedingly low.</text>
        <dbReference type="EC" id="3.4.11.1"/>
    </reaction>
</comment>
<name>A0A090M782_OSTTA</name>
<dbReference type="PROSITE" id="PS00631">
    <property type="entry name" value="CYTOSOL_AP"/>
    <property type="match status" value="1"/>
</dbReference>
<comment type="similarity">
    <text evidence="3">Belongs to the peptidase M17 family.</text>
</comment>
<dbReference type="RefSeq" id="XP_022838980.1">
    <property type="nucleotide sequence ID" value="XM_022984228.1"/>
</dbReference>
<dbReference type="Pfam" id="PF02789">
    <property type="entry name" value="Peptidase_M17_N"/>
    <property type="match status" value="1"/>
</dbReference>
<dbReference type="SUPFAM" id="SSF53187">
    <property type="entry name" value="Zn-dependent exopeptidases"/>
    <property type="match status" value="1"/>
</dbReference>
<feature type="domain" description="Cytosol aminopeptidase" evidence="8">
    <location>
        <begin position="357"/>
        <end position="364"/>
    </location>
</feature>